<protein>
    <submittedName>
        <fullName evidence="1">Phosphoesterase</fullName>
    </submittedName>
</protein>
<dbReference type="EMBL" id="JFZA02000060">
    <property type="protein sequence ID" value="KFG88561.1"/>
    <property type="molecule type" value="Genomic_DNA"/>
</dbReference>
<proteinExistence type="predicted"/>
<dbReference type="eggNOG" id="COG1407">
    <property type="taxonomic scope" value="Bacteria"/>
</dbReference>
<keyword evidence="2" id="KW-1185">Reference proteome</keyword>
<dbReference type="RefSeq" id="WP_037469030.1">
    <property type="nucleotide sequence ID" value="NZ_BCZD01000015.1"/>
</dbReference>
<dbReference type="SUPFAM" id="SSF56300">
    <property type="entry name" value="Metallo-dependent phosphatases"/>
    <property type="match status" value="1"/>
</dbReference>
<sequence length="219" mass="23918">MVPFSFAGHEFLALPEAALFWPAQSALLVADLHFEKASWFGRFGQFLPPHDSQATLDMIETLVERTGARSVWSLGDSFHDADGAARLPTGARDRLSALTARLDWIWITGNHDAGMAETPGGRRMTEAEVEGVWLRHEADPADPRPEISGHFHPKLRLSLRGRHVSRRCFVGSSSKLILPALGALTGGLDAGHGEIRRVVGPGAMAMVPVADRMLRFPLN</sequence>
<dbReference type="InterPro" id="IPR024173">
    <property type="entry name" value="Pesterase_MJ0037-like"/>
</dbReference>
<dbReference type="PIRSF" id="PIRSF000887">
    <property type="entry name" value="Pesterase_MJ0037"/>
    <property type="match status" value="1"/>
</dbReference>
<comment type="caution">
    <text evidence="1">The sequence shown here is derived from an EMBL/GenBank/DDBJ whole genome shotgun (WGS) entry which is preliminary data.</text>
</comment>
<dbReference type="InterPro" id="IPR026336">
    <property type="entry name" value="PdeM-like"/>
</dbReference>
<dbReference type="OrthoDB" id="9795838at2"/>
<gene>
    <name evidence="1" type="ORF">BV98_003747</name>
</gene>
<dbReference type="PANTHER" id="PTHR39323:SF1">
    <property type="entry name" value="BLR1149 PROTEIN"/>
    <property type="match status" value="1"/>
</dbReference>
<reference evidence="1" key="1">
    <citation type="submission" date="2014-08" db="EMBL/GenBank/DDBJ databases">
        <title>Draft genome sequences of Sphingobium herbicidovorans.</title>
        <authorList>
            <person name="Gan H.M."/>
            <person name="Gan H.Y."/>
            <person name="Savka M.A."/>
        </authorList>
    </citation>
    <scope>NUCLEOTIDE SEQUENCE [LARGE SCALE GENOMIC DNA]</scope>
    <source>
        <strain evidence="1">NBRC 16415</strain>
    </source>
</reference>
<name>A0A086P593_SPHHM</name>
<dbReference type="Proteomes" id="UP000024284">
    <property type="component" value="Unassembled WGS sequence"/>
</dbReference>
<dbReference type="NCBIfam" id="TIGR04123">
    <property type="entry name" value="P_estr_lig_assc"/>
    <property type="match status" value="1"/>
</dbReference>
<evidence type="ECO:0000313" key="1">
    <source>
        <dbReference type="EMBL" id="KFG88561.1"/>
    </source>
</evidence>
<dbReference type="PANTHER" id="PTHR39323">
    <property type="entry name" value="BLR1149 PROTEIN"/>
    <property type="match status" value="1"/>
</dbReference>
<dbReference type="InterPro" id="IPR029052">
    <property type="entry name" value="Metallo-depent_PP-like"/>
</dbReference>
<dbReference type="AlphaFoldDB" id="A0A086P593"/>
<accession>A0A086P593</accession>
<dbReference type="Gene3D" id="3.60.21.10">
    <property type="match status" value="1"/>
</dbReference>
<dbReference type="STRING" id="76947.GCA_002080435_01824"/>
<evidence type="ECO:0000313" key="2">
    <source>
        <dbReference type="Proteomes" id="UP000024284"/>
    </source>
</evidence>
<dbReference type="PATRIC" id="fig|1219045.3.peg.3806"/>
<organism evidence="1 2">
    <name type="scientific">Sphingobium herbicidovorans (strain ATCC 700291 / DSM 11019 / CCUG 56400 / KCTC 2939 / LMG 18315 / NBRC 16415 / MH)</name>
    <name type="common">Sphingomonas herbicidovorans</name>
    <dbReference type="NCBI Taxonomy" id="1219045"/>
    <lineage>
        <taxon>Bacteria</taxon>
        <taxon>Pseudomonadati</taxon>
        <taxon>Pseudomonadota</taxon>
        <taxon>Alphaproteobacteria</taxon>
        <taxon>Sphingomonadales</taxon>
        <taxon>Sphingomonadaceae</taxon>
        <taxon>Sphingobium</taxon>
    </lineage>
</organism>